<evidence type="ECO:0000313" key="9">
    <source>
        <dbReference type="Proteomes" id="UP001203058"/>
    </source>
</evidence>
<dbReference type="InterPro" id="IPR013783">
    <property type="entry name" value="Ig-like_fold"/>
</dbReference>
<dbReference type="Pfam" id="PF14310">
    <property type="entry name" value="Fn3-like"/>
    <property type="match status" value="1"/>
</dbReference>
<dbReference type="Gene3D" id="3.20.20.300">
    <property type="entry name" value="Glycoside hydrolase, family 3, N-terminal domain"/>
    <property type="match status" value="1"/>
</dbReference>
<proteinExistence type="inferred from homology"/>
<sequence length="752" mass="79086">MGKTIALLATAAVALSISAQAIGQKAAAAQPAATDSDQPWLNPKLSPEERAKAAVGAMTLDEKLRLIFGYSDQAVTDVAKVPDEIVSPELKAAIQTRAVKGSAGFVPGVARLGIPDQTQTDASIGVRNSLIPSTALPSSLATAASFDPEVVRAGGVMIGAETRATGHNTMLSGGVNLAREPRNGRNFEYVGEDPLLAGMMAGALIDGIQSNDIVSTIKHYAVNDAETLRTSVDVTISAEAMRQSDLLAFELAMERGKPGSVMCSYNLINGRWGCENDYLLNKVLKRDWSFKGFVMSDWGAVHSTLSANDGLDQFTGFCCVGDKPWFAPPAIKAALQSGELSQRRLDDMVERILWALYAKGAVDNPVKAAPIDYAAHAKVSQAAAEASMVLLKNEGGLLPLRGVKTIAVIGGNADRGVIAGGGSSDVTPVGGAILIDKHTYMPSAPLAELKRELPRAKISFDGGTDPAAAAAAAAAADVAIVFVTQHNTEGWDGDLELQNNQDALIAAVAQANPKTIVVLETGGAVLMPWASQVPTILEAFYPGIRGGAAIARTLTGKVNPSGHLPISFPASLDQLAHPQLPGRGSPDGTPAHITYDEGAAIGYKWYDVKGYKPLWAFGHGLSYTSFGLSDLTAQPDGKGIKLSFSIRNTGKRAGSGVAQVYVSPQDWKKVGWEAPRRLVAFAKASLKPGQSKRFELTVDPRLLATYEAAENNWHIRAGTYELRLGQSSDGEMQTVPVTLPDSVWSAATGAAS</sequence>
<evidence type="ECO:0000256" key="2">
    <source>
        <dbReference type="ARBA" id="ARBA00022801"/>
    </source>
</evidence>
<dbReference type="PRINTS" id="PR00133">
    <property type="entry name" value="GLHYDRLASE3"/>
</dbReference>
<keyword evidence="2 5" id="KW-0378">Hydrolase</keyword>
<dbReference type="InterPro" id="IPR036881">
    <property type="entry name" value="Glyco_hydro_3_C_sf"/>
</dbReference>
<dbReference type="PANTHER" id="PTHR42715:SF10">
    <property type="entry name" value="BETA-GLUCOSIDASE"/>
    <property type="match status" value="1"/>
</dbReference>
<evidence type="ECO:0000256" key="3">
    <source>
        <dbReference type="ARBA" id="ARBA00023277"/>
    </source>
</evidence>
<comment type="similarity">
    <text evidence="1 5">Belongs to the glycosyl hydrolase 3 family.</text>
</comment>
<feature type="domain" description="Fibronectin type III-like" evidence="7">
    <location>
        <begin position="656"/>
        <end position="728"/>
    </location>
</feature>
<keyword evidence="3" id="KW-0119">Carbohydrate metabolism</keyword>
<comment type="caution">
    <text evidence="8">The sequence shown here is derived from an EMBL/GenBank/DDBJ whole genome shotgun (WGS) entry which is preliminary data.</text>
</comment>
<dbReference type="InterPro" id="IPR019800">
    <property type="entry name" value="Glyco_hydro_3_AS"/>
</dbReference>
<dbReference type="InterPro" id="IPR001764">
    <property type="entry name" value="Glyco_hydro_3_N"/>
</dbReference>
<name>A0ABS9VL90_9SPHN</name>
<dbReference type="SMART" id="SM01217">
    <property type="entry name" value="Fn3_like"/>
    <property type="match status" value="1"/>
</dbReference>
<accession>A0ABS9VL90</accession>
<dbReference type="Pfam" id="PF00933">
    <property type="entry name" value="Glyco_hydro_3"/>
    <property type="match status" value="1"/>
</dbReference>
<reference evidence="8 9" key="1">
    <citation type="submission" date="2022-03" db="EMBL/GenBank/DDBJ databases">
        <authorList>
            <person name="Jo J.-H."/>
            <person name="Im W.-T."/>
        </authorList>
    </citation>
    <scope>NUCLEOTIDE SEQUENCE [LARGE SCALE GENOMIC DNA]</scope>
    <source>
        <strain evidence="8 9">SM33</strain>
    </source>
</reference>
<evidence type="ECO:0000256" key="5">
    <source>
        <dbReference type="RuleBase" id="RU361161"/>
    </source>
</evidence>
<keyword evidence="6" id="KW-0732">Signal</keyword>
<gene>
    <name evidence="8" type="ORF">LZ016_04030</name>
</gene>
<keyword evidence="9" id="KW-1185">Reference proteome</keyword>
<dbReference type="PANTHER" id="PTHR42715">
    <property type="entry name" value="BETA-GLUCOSIDASE"/>
    <property type="match status" value="1"/>
</dbReference>
<feature type="chain" id="PRO_5047370973" evidence="6">
    <location>
        <begin position="22"/>
        <end position="752"/>
    </location>
</feature>
<dbReference type="SUPFAM" id="SSF52279">
    <property type="entry name" value="Beta-D-glucan exohydrolase, C-terminal domain"/>
    <property type="match status" value="1"/>
</dbReference>
<dbReference type="SUPFAM" id="SSF51445">
    <property type="entry name" value="(Trans)glycosidases"/>
    <property type="match status" value="1"/>
</dbReference>
<dbReference type="Gene3D" id="3.40.50.1700">
    <property type="entry name" value="Glycoside hydrolase family 3 C-terminal domain"/>
    <property type="match status" value="1"/>
</dbReference>
<evidence type="ECO:0000259" key="7">
    <source>
        <dbReference type="SMART" id="SM01217"/>
    </source>
</evidence>
<dbReference type="EMBL" id="JAKZHW010000001">
    <property type="protein sequence ID" value="MCH8615274.1"/>
    <property type="molecule type" value="Genomic_DNA"/>
</dbReference>
<dbReference type="PROSITE" id="PS00775">
    <property type="entry name" value="GLYCOSYL_HYDROL_F3"/>
    <property type="match status" value="1"/>
</dbReference>
<evidence type="ECO:0000256" key="1">
    <source>
        <dbReference type="ARBA" id="ARBA00005336"/>
    </source>
</evidence>
<dbReference type="Proteomes" id="UP001203058">
    <property type="component" value="Unassembled WGS sequence"/>
</dbReference>
<evidence type="ECO:0000256" key="4">
    <source>
        <dbReference type="ARBA" id="ARBA00023295"/>
    </source>
</evidence>
<organism evidence="8 9">
    <name type="scientific">Sphingomonas telluris</name>
    <dbReference type="NCBI Taxonomy" id="2907998"/>
    <lineage>
        <taxon>Bacteria</taxon>
        <taxon>Pseudomonadati</taxon>
        <taxon>Pseudomonadota</taxon>
        <taxon>Alphaproteobacteria</taxon>
        <taxon>Sphingomonadales</taxon>
        <taxon>Sphingomonadaceae</taxon>
        <taxon>Sphingomonas</taxon>
    </lineage>
</organism>
<dbReference type="InterPro" id="IPR026891">
    <property type="entry name" value="Fn3-like"/>
</dbReference>
<evidence type="ECO:0000313" key="8">
    <source>
        <dbReference type="EMBL" id="MCH8615274.1"/>
    </source>
</evidence>
<dbReference type="Pfam" id="PF01915">
    <property type="entry name" value="Glyco_hydro_3_C"/>
    <property type="match status" value="1"/>
</dbReference>
<protein>
    <submittedName>
        <fullName evidence="8">Beta-glucosidase</fullName>
    </submittedName>
</protein>
<evidence type="ECO:0000256" key="6">
    <source>
        <dbReference type="SAM" id="SignalP"/>
    </source>
</evidence>
<dbReference type="Gene3D" id="2.60.40.10">
    <property type="entry name" value="Immunoglobulins"/>
    <property type="match status" value="1"/>
</dbReference>
<keyword evidence="4 5" id="KW-0326">Glycosidase</keyword>
<dbReference type="InterPro" id="IPR017853">
    <property type="entry name" value="GH"/>
</dbReference>
<dbReference type="InterPro" id="IPR002772">
    <property type="entry name" value="Glyco_hydro_3_C"/>
</dbReference>
<feature type="signal peptide" evidence="6">
    <location>
        <begin position="1"/>
        <end position="21"/>
    </location>
</feature>
<dbReference type="InterPro" id="IPR050288">
    <property type="entry name" value="Cellulose_deg_GH3"/>
</dbReference>
<dbReference type="RefSeq" id="WP_241446014.1">
    <property type="nucleotide sequence ID" value="NZ_JAKZHW010000001.1"/>
</dbReference>
<dbReference type="InterPro" id="IPR036962">
    <property type="entry name" value="Glyco_hydro_3_N_sf"/>
</dbReference>